<feature type="region of interest" description="Disordered" evidence="1">
    <location>
        <begin position="1"/>
        <end position="37"/>
    </location>
</feature>
<evidence type="ECO:0000313" key="2">
    <source>
        <dbReference type="EMBL" id="KAJ1115369.1"/>
    </source>
</evidence>
<feature type="compositionally biased region" description="Low complexity" evidence="1">
    <location>
        <begin position="7"/>
        <end position="17"/>
    </location>
</feature>
<dbReference type="Proteomes" id="UP001066276">
    <property type="component" value="Chromosome 8"/>
</dbReference>
<accession>A0AAV7NL30</accession>
<sequence>MDAAESGRGVDPGAGARPRPRPYPSSSAQLTRTYEYGGGGEKLSGDLGLRNLHLRGVQGGTLQVCSQALTFVNDRFCGSSSTGVTIQPGRIST</sequence>
<keyword evidence="3" id="KW-1185">Reference proteome</keyword>
<protein>
    <submittedName>
        <fullName evidence="2">Uncharacterized protein</fullName>
    </submittedName>
</protein>
<reference evidence="2" key="1">
    <citation type="journal article" date="2022" name="bioRxiv">
        <title>Sequencing and chromosome-scale assembly of the giantPleurodeles waltlgenome.</title>
        <authorList>
            <person name="Brown T."/>
            <person name="Elewa A."/>
            <person name="Iarovenko S."/>
            <person name="Subramanian E."/>
            <person name="Araus A.J."/>
            <person name="Petzold A."/>
            <person name="Susuki M."/>
            <person name="Suzuki K.-i.T."/>
            <person name="Hayashi T."/>
            <person name="Toyoda A."/>
            <person name="Oliveira C."/>
            <person name="Osipova E."/>
            <person name="Leigh N.D."/>
            <person name="Simon A."/>
            <person name="Yun M.H."/>
        </authorList>
    </citation>
    <scope>NUCLEOTIDE SEQUENCE</scope>
    <source>
        <strain evidence="2">20211129_DDA</strain>
        <tissue evidence="2">Liver</tissue>
    </source>
</reference>
<evidence type="ECO:0000256" key="1">
    <source>
        <dbReference type="SAM" id="MobiDB-lite"/>
    </source>
</evidence>
<gene>
    <name evidence="2" type="ORF">NDU88_003593</name>
</gene>
<evidence type="ECO:0000313" key="3">
    <source>
        <dbReference type="Proteomes" id="UP001066276"/>
    </source>
</evidence>
<comment type="caution">
    <text evidence="2">The sequence shown here is derived from an EMBL/GenBank/DDBJ whole genome shotgun (WGS) entry which is preliminary data.</text>
</comment>
<organism evidence="2 3">
    <name type="scientific">Pleurodeles waltl</name>
    <name type="common">Iberian ribbed newt</name>
    <dbReference type="NCBI Taxonomy" id="8319"/>
    <lineage>
        <taxon>Eukaryota</taxon>
        <taxon>Metazoa</taxon>
        <taxon>Chordata</taxon>
        <taxon>Craniata</taxon>
        <taxon>Vertebrata</taxon>
        <taxon>Euteleostomi</taxon>
        <taxon>Amphibia</taxon>
        <taxon>Batrachia</taxon>
        <taxon>Caudata</taxon>
        <taxon>Salamandroidea</taxon>
        <taxon>Salamandridae</taxon>
        <taxon>Pleurodelinae</taxon>
        <taxon>Pleurodeles</taxon>
    </lineage>
</organism>
<proteinExistence type="predicted"/>
<dbReference type="EMBL" id="JANPWB010000012">
    <property type="protein sequence ID" value="KAJ1115369.1"/>
    <property type="molecule type" value="Genomic_DNA"/>
</dbReference>
<dbReference type="AlphaFoldDB" id="A0AAV7NL30"/>
<name>A0AAV7NL30_PLEWA</name>